<dbReference type="AlphaFoldDB" id="A0A0G1A6G5"/>
<dbReference type="Pfam" id="PF18906">
    <property type="entry name" value="Phage_tube_2"/>
    <property type="match status" value="1"/>
</dbReference>
<accession>A0A0G1A6G5</accession>
<dbReference type="EMBL" id="LCDO01000009">
    <property type="protein sequence ID" value="KKS56539.1"/>
    <property type="molecule type" value="Genomic_DNA"/>
</dbReference>
<name>A0A0G1A6G5_9BACT</name>
<evidence type="ECO:0000313" key="1">
    <source>
        <dbReference type="EMBL" id="KKS56539.1"/>
    </source>
</evidence>
<gene>
    <name evidence="1" type="ORF">UV20_C0009G0018</name>
</gene>
<reference evidence="1 2" key="1">
    <citation type="journal article" date="2015" name="Nature">
        <title>rRNA introns, odd ribosomes, and small enigmatic genomes across a large radiation of phyla.</title>
        <authorList>
            <person name="Brown C.T."/>
            <person name="Hug L.A."/>
            <person name="Thomas B.C."/>
            <person name="Sharon I."/>
            <person name="Castelle C.J."/>
            <person name="Singh A."/>
            <person name="Wilkins M.J."/>
            <person name="Williams K.H."/>
            <person name="Banfield J.F."/>
        </authorList>
    </citation>
    <scope>NUCLEOTIDE SEQUENCE [LARGE SCALE GENOMIC DNA]</scope>
</reference>
<sequence length="322" mass="35443">MSKFIGRLCNLGIAKESSRGVGVAAQYWVPKTVLSFDDKVTKVRSALSYGNIGAFGNQSLVAQKWAEGTLEGDVMDKSFGLLMLAVLGTDTPASFNGAYKHTYTLQNDNQHDSLSLQIDEPAGDLIFELAMIEKMELNFLPEDVVKFVVDFKSKSSQGSSASATYVAQNKFLGRHLAFKIAALTGNLDAASAISLKSLKLTFTKNLMMDQVLGTVQPEDILNRAFSITGELDLSYEDRTYANYMLDGSYKAARIDVVNADVTIGTTNPAFRLDLSRVDFEAWEPTRENDEIARQKITFTALWDITNGNVINNCYVVNEVASY</sequence>
<dbReference type="Proteomes" id="UP000034837">
    <property type="component" value="Unassembled WGS sequence"/>
</dbReference>
<evidence type="ECO:0000313" key="2">
    <source>
        <dbReference type="Proteomes" id="UP000034837"/>
    </source>
</evidence>
<proteinExistence type="predicted"/>
<dbReference type="InterPro" id="IPR044000">
    <property type="entry name" value="Phage_tube_2"/>
</dbReference>
<protein>
    <submittedName>
        <fullName evidence="1">Uncharacterized protein</fullName>
    </submittedName>
</protein>
<organism evidence="1 2">
    <name type="scientific">Candidatus Magasanikbacteria bacterium GW2011_GWA2_42_32</name>
    <dbReference type="NCBI Taxonomy" id="1619039"/>
    <lineage>
        <taxon>Bacteria</taxon>
        <taxon>Candidatus Magasanikiibacteriota</taxon>
    </lineage>
</organism>
<comment type="caution">
    <text evidence="1">The sequence shown here is derived from an EMBL/GenBank/DDBJ whole genome shotgun (WGS) entry which is preliminary data.</text>
</comment>